<evidence type="ECO:0000313" key="4">
    <source>
        <dbReference type="EMBL" id="CDM94625.1"/>
    </source>
</evidence>
<evidence type="ECO:0000256" key="1">
    <source>
        <dbReference type="SAM" id="MobiDB-lite"/>
    </source>
</evidence>
<proteinExistence type="predicted"/>
<dbReference type="AlphaFoldDB" id="A0A9P1KF85"/>
<dbReference type="Gene3D" id="3.60.40.10">
    <property type="entry name" value="PPM-type phosphatase domain"/>
    <property type="match status" value="1"/>
</dbReference>
<name>A0A9P1KF85_9CYAN</name>
<dbReference type="InterPro" id="IPR001932">
    <property type="entry name" value="PPM-type_phosphatase-like_dom"/>
</dbReference>
<dbReference type="InterPro" id="IPR036457">
    <property type="entry name" value="PPM-type-like_dom_sf"/>
</dbReference>
<dbReference type="PROSITE" id="PS51746">
    <property type="entry name" value="PPM_2"/>
    <property type="match status" value="1"/>
</dbReference>
<reference evidence="4 5" key="1">
    <citation type="submission" date="2014-02" db="EMBL/GenBank/DDBJ databases">
        <authorList>
            <person name="Genoscope - CEA"/>
        </authorList>
    </citation>
    <scope>NUCLEOTIDE SEQUENCE [LARGE SCALE GENOMIC DNA]</scope>
    <source>
        <strain evidence="4 5">PCC 8005</strain>
    </source>
</reference>
<keyword evidence="2" id="KW-1133">Transmembrane helix</keyword>
<organism evidence="4 5">
    <name type="scientific">Limnospira indica PCC 8005</name>
    <dbReference type="NCBI Taxonomy" id="376219"/>
    <lineage>
        <taxon>Bacteria</taxon>
        <taxon>Bacillati</taxon>
        <taxon>Cyanobacteriota</taxon>
        <taxon>Cyanophyceae</taxon>
        <taxon>Oscillatoriophycideae</taxon>
        <taxon>Oscillatoriales</taxon>
        <taxon>Sirenicapillariaceae</taxon>
        <taxon>Limnospira</taxon>
    </lineage>
</organism>
<dbReference type="CDD" id="cd00143">
    <property type="entry name" value="PP2Cc"/>
    <property type="match status" value="1"/>
</dbReference>
<dbReference type="EMBL" id="FO818640">
    <property type="protein sequence ID" value="CDM94625.1"/>
    <property type="molecule type" value="Genomic_DNA"/>
</dbReference>
<evidence type="ECO:0000256" key="2">
    <source>
        <dbReference type="SAM" id="Phobius"/>
    </source>
</evidence>
<evidence type="ECO:0000259" key="3">
    <source>
        <dbReference type="PROSITE" id="PS51746"/>
    </source>
</evidence>
<feature type="transmembrane region" description="Helical" evidence="2">
    <location>
        <begin position="544"/>
        <end position="566"/>
    </location>
</feature>
<sequence length="751" mass="82929">MQNDMRKYYLWALVTGFEDMPAGTLIADRYLSQGGRIFVDTQPEQLPQTPGNDITAEEISCYLKLFSERLHIPQVYGWIPAAKSPLKKDIWLLEGCPIEPKSGELRPLLSQVWEETSAMRQLSWLWQIATLWYPLSCQGVASSLLDFDLLRVEGPLVRLLELRYQAKAAGLSQLGSVWQSLIPTADRRIQKFLEQLTQQLIAGEIRKSMRLASQLDQALVICGRSLERQVDIVTVTDAGPTRSHNEDACYRSAYNDGIDENSMALAIVCDGIGGQEGGEVASGLAIEIVREQMEKIPLHPANWDPLSLTNRLKRAISIANDAISDRNDTEERQGRQRMGTTIVMALAHVHEIYLTHIGDSRAYWITPEGCYQVTLDDDVASREVRLGYTIYREALQQVSSGALIQALGITHSLNLHPTIQRFPVDSDCIFVLCSDGLSDRDRVEQYWESEILPVLQGQTTLPSVRDRLLKIANTQNGHDNVTIALLHFQVSPKTIQDLPEISVPTAISLNDDTIADSSSDLSGSDDSAMQTELIVVDKNKSRSIWLLSLGILILLGIGGALAWTFLGGDQTTEPDEPPTSTPLTTRPADPSLPTPTVPYGAGVPLGSVIQLSSARTIQNNIPPSPIVLHQDFVEGELKGEVPSNSVFQVLERQTTQNDGTWVELKVCSVPSSHNLATPDNNTPLPTELDDSDPQGINQPIDNLEEITTLQPGDRGWLREDDVQSLWLTDVIIPPEQYGNCQVNSVGTLGDN</sequence>
<feature type="domain" description="PPM-type phosphatase" evidence="3">
    <location>
        <begin position="229"/>
        <end position="488"/>
    </location>
</feature>
<protein>
    <submittedName>
        <fullName evidence="4">Protein serine/threonine phosphatase</fullName>
    </submittedName>
</protein>
<gene>
    <name evidence="4" type="ORF">ARTHRO_20159</name>
</gene>
<dbReference type="SUPFAM" id="SSF81606">
    <property type="entry name" value="PP2C-like"/>
    <property type="match status" value="1"/>
</dbReference>
<feature type="region of interest" description="Disordered" evidence="1">
    <location>
        <begin position="568"/>
        <end position="592"/>
    </location>
</feature>
<dbReference type="SMART" id="SM00332">
    <property type="entry name" value="PP2Cc"/>
    <property type="match status" value="1"/>
</dbReference>
<keyword evidence="2" id="KW-0472">Membrane</keyword>
<dbReference type="Proteomes" id="UP000032946">
    <property type="component" value="Chromosome"/>
</dbReference>
<accession>A0A9P1KF85</accession>
<dbReference type="RefSeq" id="WP_006626155.1">
    <property type="nucleotide sequence ID" value="NZ_FO818640.1"/>
</dbReference>
<dbReference type="Pfam" id="PF13672">
    <property type="entry name" value="PP2C_2"/>
    <property type="match status" value="1"/>
</dbReference>
<keyword evidence="5" id="KW-1185">Reference proteome</keyword>
<keyword evidence="2" id="KW-0812">Transmembrane</keyword>
<dbReference type="SMART" id="SM00331">
    <property type="entry name" value="PP2C_SIG"/>
    <property type="match status" value="1"/>
</dbReference>
<evidence type="ECO:0000313" key="5">
    <source>
        <dbReference type="Proteomes" id="UP000032946"/>
    </source>
</evidence>